<evidence type="ECO:0000256" key="5">
    <source>
        <dbReference type="ARBA" id="ARBA00022519"/>
    </source>
</evidence>
<evidence type="ECO:0000256" key="9">
    <source>
        <dbReference type="ARBA" id="ARBA00023224"/>
    </source>
</evidence>
<sequence>MRVNEPITDREVEMPDGQLLVSRTDPAGRITFVNRAFVTISGYAEEELLGQPHNLIRHPHMPPQAFADLWTTVKGGRPWEGLVKNRTKSGDFYWVRANVTPVMENGQLTGYISIRSKPSRAQIRAADNAYTAIRSGSSALRVEEGDAVPAGLSHRLSTFAASISGRLYVLFGGLIALMILVGGLGLSGMGDTNEALRSAIQERTVPTGQIGDIVDRMRDNLQQTTLLVIDLRDGSDDSIVAGRIKRIEDNIARITELWASFVARPMGEHEKELADRFTSQRTAFVQQGLLPAIQAARDSNPLQIESLFAKQITPLFEAAHETNRQLLQLQIELANQDLAAAKADFRFKLMQMAALVAVAVAVTALGGRLLLSAVRRPLTRFETHFDAIARSDFAHEIETPPAHEFRRLTVLLRAMKAKLAYGAQERAEHERRAAEERAKALEEMADTVEREAGEAVERVAGRTAQMAQDAETMARSAERVSEHSQGVAAAAEEALANAQAVAGAAEEMAASIQEIAAQVTYAGEVTRASVADGERTQETIASLAAEVAKIGEIAVLIGDIASQTNLLALNATIEAARAGEAGKGFAVVAGEVKNLATQTTRSTEEISTQINKIQSLTHQVVDAVGAINSSVRRVDEVSASIAAAMEEQSAATAEISRNVIETSSAAQEVSTLIASVSADAAETGGQAGDVRVASTDVAHSIHELRQVLVRVVRTSTKEADRRICPRVAVSTPCTVTLGGQTFEGRLVDISGGGAAVEGIEECRPGLQGRLAVAGGGIAVEVRKWEDGSLHLVFTEGPERGQALVKAVSGQEAPCQAHIA</sequence>
<evidence type="ECO:0000259" key="14">
    <source>
        <dbReference type="PROSITE" id="PS50111"/>
    </source>
</evidence>
<evidence type="ECO:0000259" key="16">
    <source>
        <dbReference type="PROSITE" id="PS50192"/>
    </source>
</evidence>
<dbReference type="InterPro" id="IPR004089">
    <property type="entry name" value="MCPsignal_dom"/>
</dbReference>
<dbReference type="Pfam" id="PF00015">
    <property type="entry name" value="MCPsignal"/>
    <property type="match status" value="1"/>
</dbReference>
<dbReference type="GO" id="GO:0007165">
    <property type="term" value="P:signal transduction"/>
    <property type="evidence" value="ECO:0007669"/>
    <property type="project" value="UniProtKB-KW"/>
</dbReference>
<dbReference type="PANTHER" id="PTHR32089:SF112">
    <property type="entry name" value="LYSOZYME-LIKE PROTEIN-RELATED"/>
    <property type="match status" value="1"/>
</dbReference>
<dbReference type="GO" id="GO:0005886">
    <property type="term" value="C:plasma membrane"/>
    <property type="evidence" value="ECO:0007669"/>
    <property type="project" value="UniProtKB-SubCell"/>
</dbReference>
<dbReference type="RefSeq" id="WP_163681321.1">
    <property type="nucleotide sequence ID" value="NZ_JAAIYP010000039.1"/>
</dbReference>
<comment type="similarity">
    <text evidence="10">Belongs to the methyl-accepting chemotaxis (MCP) protein family.</text>
</comment>
<dbReference type="Gene3D" id="2.40.10.220">
    <property type="entry name" value="predicted glycosyltransferase like domains"/>
    <property type="match status" value="1"/>
</dbReference>
<dbReference type="SUPFAM" id="SSF141371">
    <property type="entry name" value="PilZ domain-like"/>
    <property type="match status" value="1"/>
</dbReference>
<dbReference type="NCBIfam" id="TIGR00229">
    <property type="entry name" value="sensory_box"/>
    <property type="match status" value="1"/>
</dbReference>
<accession>A0A7C9QVS8</accession>
<keyword evidence="4" id="KW-0145">Chemotaxis</keyword>
<evidence type="ECO:0000256" key="11">
    <source>
        <dbReference type="PROSITE-ProRule" id="PRU00284"/>
    </source>
</evidence>
<evidence type="ECO:0000259" key="17">
    <source>
        <dbReference type="PROSITE" id="PS50885"/>
    </source>
</evidence>
<evidence type="ECO:0000256" key="3">
    <source>
        <dbReference type="ARBA" id="ARBA00022481"/>
    </source>
</evidence>
<dbReference type="PROSITE" id="PS50885">
    <property type="entry name" value="HAMP"/>
    <property type="match status" value="1"/>
</dbReference>
<dbReference type="SMART" id="SM00283">
    <property type="entry name" value="MA"/>
    <property type="match status" value="1"/>
</dbReference>
<dbReference type="InterPro" id="IPR000727">
    <property type="entry name" value="T_SNARE_dom"/>
</dbReference>
<proteinExistence type="inferred from homology"/>
<dbReference type="PROSITE" id="PS50192">
    <property type="entry name" value="T_SNARE"/>
    <property type="match status" value="1"/>
</dbReference>
<dbReference type="InterPro" id="IPR000014">
    <property type="entry name" value="PAS"/>
</dbReference>
<organism evidence="18 19">
    <name type="scientific">Magnetospirillum aberrantis SpK</name>
    <dbReference type="NCBI Taxonomy" id="908842"/>
    <lineage>
        <taxon>Bacteria</taxon>
        <taxon>Pseudomonadati</taxon>
        <taxon>Pseudomonadota</taxon>
        <taxon>Alphaproteobacteria</taxon>
        <taxon>Rhodospirillales</taxon>
        <taxon>Rhodospirillaceae</taxon>
        <taxon>Magnetospirillum</taxon>
    </lineage>
</organism>
<dbReference type="GO" id="GO:0004888">
    <property type="term" value="F:transmembrane signaling receptor activity"/>
    <property type="evidence" value="ECO:0007669"/>
    <property type="project" value="InterPro"/>
</dbReference>
<evidence type="ECO:0000256" key="1">
    <source>
        <dbReference type="ARBA" id="ARBA00004429"/>
    </source>
</evidence>
<dbReference type="PROSITE" id="PS50111">
    <property type="entry name" value="CHEMOTAXIS_TRANSDUC_2"/>
    <property type="match status" value="1"/>
</dbReference>
<dbReference type="InterPro" id="IPR009875">
    <property type="entry name" value="PilZ_domain"/>
</dbReference>
<feature type="domain" description="HAMP" evidence="17">
    <location>
        <begin position="372"/>
        <end position="424"/>
    </location>
</feature>
<dbReference type="Pfam" id="PF02203">
    <property type="entry name" value="TarH"/>
    <property type="match status" value="1"/>
</dbReference>
<dbReference type="InterPro" id="IPR013655">
    <property type="entry name" value="PAS_fold_3"/>
</dbReference>
<dbReference type="InterPro" id="IPR004090">
    <property type="entry name" value="Chemotax_Me-accpt_rcpt"/>
</dbReference>
<feature type="coiled-coil region" evidence="12">
    <location>
        <begin position="424"/>
        <end position="458"/>
    </location>
</feature>
<keyword evidence="5" id="KW-0997">Cell inner membrane</keyword>
<keyword evidence="19" id="KW-1185">Reference proteome</keyword>
<keyword evidence="2" id="KW-1003">Cell membrane</keyword>
<protein>
    <submittedName>
        <fullName evidence="18">PAS domain-containing protein</fullName>
    </submittedName>
</protein>
<dbReference type="PRINTS" id="PR00260">
    <property type="entry name" value="CHEMTRNSDUCR"/>
</dbReference>
<evidence type="ECO:0000256" key="7">
    <source>
        <dbReference type="ARBA" id="ARBA00022989"/>
    </source>
</evidence>
<evidence type="ECO:0000259" key="15">
    <source>
        <dbReference type="PROSITE" id="PS50112"/>
    </source>
</evidence>
<reference evidence="18 19" key="1">
    <citation type="submission" date="2020-02" db="EMBL/GenBank/DDBJ databases">
        <authorList>
            <person name="Dziuba M."/>
            <person name="Kuznetsov B."/>
            <person name="Mardanov A."/>
            <person name="Ravin N."/>
            <person name="Grouzdev D."/>
        </authorList>
    </citation>
    <scope>NUCLEOTIDE SEQUENCE [LARGE SCALE GENOMIC DNA]</scope>
    <source>
        <strain evidence="18 19">SpK</strain>
    </source>
</reference>
<feature type="transmembrane region" description="Helical" evidence="13">
    <location>
        <begin position="167"/>
        <end position="187"/>
    </location>
</feature>
<keyword evidence="3" id="KW-0488">Methylation</keyword>
<dbReference type="CDD" id="cd00130">
    <property type="entry name" value="PAS"/>
    <property type="match status" value="1"/>
</dbReference>
<feature type="domain" description="PAS" evidence="15">
    <location>
        <begin position="25"/>
        <end position="51"/>
    </location>
</feature>
<dbReference type="PANTHER" id="PTHR32089">
    <property type="entry name" value="METHYL-ACCEPTING CHEMOTAXIS PROTEIN MCPB"/>
    <property type="match status" value="1"/>
</dbReference>
<dbReference type="PROSITE" id="PS50112">
    <property type="entry name" value="PAS"/>
    <property type="match status" value="1"/>
</dbReference>
<dbReference type="GO" id="GO:0006935">
    <property type="term" value="P:chemotaxis"/>
    <property type="evidence" value="ECO:0007669"/>
    <property type="project" value="UniProtKB-KW"/>
</dbReference>
<evidence type="ECO:0000313" key="19">
    <source>
        <dbReference type="Proteomes" id="UP000480684"/>
    </source>
</evidence>
<keyword evidence="7 13" id="KW-1133">Transmembrane helix</keyword>
<evidence type="ECO:0000256" key="8">
    <source>
        <dbReference type="ARBA" id="ARBA00023136"/>
    </source>
</evidence>
<keyword evidence="6 13" id="KW-0812">Transmembrane</keyword>
<dbReference type="Pfam" id="PF07238">
    <property type="entry name" value="PilZ"/>
    <property type="match status" value="1"/>
</dbReference>
<keyword evidence="12" id="KW-0175">Coiled coil</keyword>
<dbReference type="InterPro" id="IPR003660">
    <property type="entry name" value="HAMP_dom"/>
</dbReference>
<evidence type="ECO:0000256" key="13">
    <source>
        <dbReference type="SAM" id="Phobius"/>
    </source>
</evidence>
<keyword evidence="8 13" id="KW-0472">Membrane</keyword>
<dbReference type="Gene3D" id="3.30.450.20">
    <property type="entry name" value="PAS domain"/>
    <property type="match status" value="1"/>
</dbReference>
<gene>
    <name evidence="18" type="ORF">G4223_14695</name>
</gene>
<evidence type="ECO:0000256" key="10">
    <source>
        <dbReference type="ARBA" id="ARBA00029447"/>
    </source>
</evidence>
<feature type="domain" description="Methyl-accepting transducer" evidence="14">
    <location>
        <begin position="462"/>
        <end position="684"/>
    </location>
</feature>
<dbReference type="InterPro" id="IPR003122">
    <property type="entry name" value="Tar_rcpt_lig-bd"/>
</dbReference>
<evidence type="ECO:0000313" key="18">
    <source>
        <dbReference type="EMBL" id="NFV81361.1"/>
    </source>
</evidence>
<comment type="subcellular location">
    <subcellularLocation>
        <location evidence="1">Cell inner membrane</location>
        <topology evidence="1">Multi-pass membrane protein</topology>
    </subcellularLocation>
</comment>
<evidence type="ECO:0000256" key="12">
    <source>
        <dbReference type="SAM" id="Coils"/>
    </source>
</evidence>
<dbReference type="AlphaFoldDB" id="A0A7C9QVS8"/>
<dbReference type="Proteomes" id="UP000480684">
    <property type="component" value="Unassembled WGS sequence"/>
</dbReference>
<dbReference type="Pfam" id="PF08447">
    <property type="entry name" value="PAS_3"/>
    <property type="match status" value="1"/>
</dbReference>
<feature type="transmembrane region" description="Helical" evidence="13">
    <location>
        <begin position="352"/>
        <end position="371"/>
    </location>
</feature>
<feature type="domain" description="T-SNARE coiled-coil homology" evidence="16">
    <location>
        <begin position="614"/>
        <end position="676"/>
    </location>
</feature>
<name>A0A7C9QVS8_9PROT</name>
<dbReference type="SUPFAM" id="SSF58104">
    <property type="entry name" value="Methyl-accepting chemotaxis protein (MCP) signaling domain"/>
    <property type="match status" value="1"/>
</dbReference>
<keyword evidence="9 11" id="KW-0807">Transducer</keyword>
<dbReference type="GO" id="GO:0035438">
    <property type="term" value="F:cyclic-di-GMP binding"/>
    <property type="evidence" value="ECO:0007669"/>
    <property type="project" value="InterPro"/>
</dbReference>
<evidence type="ECO:0000256" key="2">
    <source>
        <dbReference type="ARBA" id="ARBA00022475"/>
    </source>
</evidence>
<evidence type="ECO:0000256" key="6">
    <source>
        <dbReference type="ARBA" id="ARBA00022692"/>
    </source>
</evidence>
<dbReference type="EMBL" id="JAAIYP010000039">
    <property type="protein sequence ID" value="NFV81361.1"/>
    <property type="molecule type" value="Genomic_DNA"/>
</dbReference>
<dbReference type="InterPro" id="IPR035965">
    <property type="entry name" value="PAS-like_dom_sf"/>
</dbReference>
<comment type="caution">
    <text evidence="18">The sequence shown here is derived from an EMBL/GenBank/DDBJ whole genome shotgun (WGS) entry which is preliminary data.</text>
</comment>
<dbReference type="SUPFAM" id="SSF55785">
    <property type="entry name" value="PYP-like sensor domain (PAS domain)"/>
    <property type="match status" value="1"/>
</dbReference>
<dbReference type="Gene3D" id="1.10.287.950">
    <property type="entry name" value="Methyl-accepting chemotaxis protein"/>
    <property type="match status" value="1"/>
</dbReference>
<evidence type="ECO:0000256" key="4">
    <source>
        <dbReference type="ARBA" id="ARBA00022500"/>
    </source>
</evidence>